<name>A0A1R3FUF1_9ROSI</name>
<feature type="repeat" description="PPR" evidence="2">
    <location>
        <begin position="65"/>
        <end position="99"/>
    </location>
</feature>
<dbReference type="STRING" id="93759.A0A1R3FUF1"/>
<organism evidence="4 5">
    <name type="scientific">Corchorus olitorius</name>
    <dbReference type="NCBI Taxonomy" id="93759"/>
    <lineage>
        <taxon>Eukaryota</taxon>
        <taxon>Viridiplantae</taxon>
        <taxon>Streptophyta</taxon>
        <taxon>Embryophyta</taxon>
        <taxon>Tracheophyta</taxon>
        <taxon>Spermatophyta</taxon>
        <taxon>Magnoliopsida</taxon>
        <taxon>eudicotyledons</taxon>
        <taxon>Gunneridae</taxon>
        <taxon>Pentapetalae</taxon>
        <taxon>rosids</taxon>
        <taxon>malvids</taxon>
        <taxon>Malvales</taxon>
        <taxon>Malvaceae</taxon>
        <taxon>Grewioideae</taxon>
        <taxon>Apeibeae</taxon>
        <taxon>Corchorus</taxon>
    </lineage>
</organism>
<feature type="compositionally biased region" description="Basic and acidic residues" evidence="3">
    <location>
        <begin position="168"/>
        <end position="179"/>
    </location>
</feature>
<evidence type="ECO:0000256" key="3">
    <source>
        <dbReference type="SAM" id="MobiDB-lite"/>
    </source>
</evidence>
<dbReference type="Pfam" id="PF13041">
    <property type="entry name" value="PPR_2"/>
    <property type="match status" value="1"/>
</dbReference>
<evidence type="ECO:0000256" key="2">
    <source>
        <dbReference type="PROSITE-ProRule" id="PRU00708"/>
    </source>
</evidence>
<sequence>MIAGHVQNGQVESALNLFHELLASGIRPDEFIISNMLSACADLVTARLGDIDSVALTFRDTMNPDLVPWSVMINCYAQHGYGRDALELFELMKEHGIAPNHITFTGVLYACSHAGLVEEELRMAQRKGAHQASCQTPIGSGISQLSNLQRRELTFDRLETLFGENDSGSERRVSRRKDSASFGCHRSSGSWWPRRHKEEAAAAW</sequence>
<dbReference type="GO" id="GO:0003723">
    <property type="term" value="F:RNA binding"/>
    <property type="evidence" value="ECO:0007669"/>
    <property type="project" value="InterPro"/>
</dbReference>
<evidence type="ECO:0000313" key="5">
    <source>
        <dbReference type="Proteomes" id="UP000187203"/>
    </source>
</evidence>
<dbReference type="Gene3D" id="1.25.40.10">
    <property type="entry name" value="Tetratricopeptide repeat domain"/>
    <property type="match status" value="2"/>
</dbReference>
<dbReference type="OrthoDB" id="185373at2759"/>
<comment type="caution">
    <text evidence="4">The sequence shown here is derived from an EMBL/GenBank/DDBJ whole genome shotgun (WGS) entry which is preliminary data.</text>
</comment>
<evidence type="ECO:0000256" key="1">
    <source>
        <dbReference type="ARBA" id="ARBA00022737"/>
    </source>
</evidence>
<evidence type="ECO:0008006" key="6">
    <source>
        <dbReference type="Google" id="ProtNLM"/>
    </source>
</evidence>
<evidence type="ECO:0000313" key="4">
    <source>
        <dbReference type="EMBL" id="OMO49481.1"/>
    </source>
</evidence>
<feature type="repeat" description="PPR" evidence="2">
    <location>
        <begin position="1"/>
        <end position="28"/>
    </location>
</feature>
<dbReference type="AlphaFoldDB" id="A0A1R3FUF1"/>
<dbReference type="InterPro" id="IPR046960">
    <property type="entry name" value="PPR_At4g14850-like_plant"/>
</dbReference>
<keyword evidence="1" id="KW-0677">Repeat</keyword>
<dbReference type="Pfam" id="PF01535">
    <property type="entry name" value="PPR"/>
    <property type="match status" value="1"/>
</dbReference>
<gene>
    <name evidence="4" type="ORF">COLO4_38527</name>
</gene>
<dbReference type="PROSITE" id="PS51375">
    <property type="entry name" value="PPR"/>
    <property type="match status" value="2"/>
</dbReference>
<reference evidence="5" key="1">
    <citation type="submission" date="2013-09" db="EMBL/GenBank/DDBJ databases">
        <title>Corchorus olitorius genome sequencing.</title>
        <authorList>
            <person name="Alam M."/>
            <person name="Haque M.S."/>
            <person name="Islam M.S."/>
            <person name="Emdad E.M."/>
            <person name="Islam M.M."/>
            <person name="Ahmed B."/>
            <person name="Halim A."/>
            <person name="Hossen Q.M.M."/>
            <person name="Hossain M.Z."/>
            <person name="Ahmed R."/>
            <person name="Khan M.M."/>
            <person name="Islam R."/>
            <person name="Rashid M.M."/>
            <person name="Khan S.A."/>
            <person name="Rahman M.S."/>
            <person name="Alam M."/>
            <person name="Yahiya A.S."/>
            <person name="Khan M.S."/>
            <person name="Azam M.S."/>
            <person name="Haque T."/>
            <person name="Lashkar M.Z.H."/>
            <person name="Akhand A.I."/>
            <person name="Morshed G."/>
            <person name="Roy S."/>
            <person name="Uddin K.S."/>
            <person name="Rabeya T."/>
            <person name="Hossain A.S."/>
            <person name="Chowdhury A."/>
            <person name="Snigdha A.R."/>
            <person name="Mortoza M.S."/>
            <person name="Matin S.A."/>
            <person name="Hoque S.M.E."/>
            <person name="Islam M.K."/>
            <person name="Roy D.K."/>
            <person name="Haider R."/>
            <person name="Moosa M.M."/>
            <person name="Elias S.M."/>
            <person name="Hasan A.M."/>
            <person name="Jahan S."/>
            <person name="Shafiuddin M."/>
            <person name="Mahmood N."/>
            <person name="Shommy N.S."/>
        </authorList>
    </citation>
    <scope>NUCLEOTIDE SEQUENCE [LARGE SCALE GENOMIC DNA]</scope>
    <source>
        <strain evidence="5">cv. O-4</strain>
    </source>
</reference>
<proteinExistence type="predicted"/>
<dbReference type="InterPro" id="IPR002885">
    <property type="entry name" value="PPR_rpt"/>
</dbReference>
<dbReference type="Proteomes" id="UP000187203">
    <property type="component" value="Unassembled WGS sequence"/>
</dbReference>
<dbReference type="EMBL" id="AWUE01024869">
    <property type="protein sequence ID" value="OMO49481.1"/>
    <property type="molecule type" value="Genomic_DNA"/>
</dbReference>
<dbReference type="InterPro" id="IPR011990">
    <property type="entry name" value="TPR-like_helical_dom_sf"/>
</dbReference>
<keyword evidence="5" id="KW-1185">Reference proteome</keyword>
<dbReference type="PANTHER" id="PTHR47926">
    <property type="entry name" value="PENTATRICOPEPTIDE REPEAT-CONTAINING PROTEIN"/>
    <property type="match status" value="1"/>
</dbReference>
<protein>
    <recommendedName>
        <fullName evidence="6">Pentatricopeptide repeat-containing protein</fullName>
    </recommendedName>
</protein>
<accession>A0A1R3FUF1</accession>
<feature type="region of interest" description="Disordered" evidence="3">
    <location>
        <begin position="166"/>
        <end position="190"/>
    </location>
</feature>
<dbReference type="GO" id="GO:0009451">
    <property type="term" value="P:RNA modification"/>
    <property type="evidence" value="ECO:0007669"/>
    <property type="project" value="InterPro"/>
</dbReference>
<dbReference type="NCBIfam" id="TIGR00756">
    <property type="entry name" value="PPR"/>
    <property type="match status" value="2"/>
</dbReference>